<name>A0A4R5LQV0_9GAMM</name>
<comment type="caution">
    <text evidence="2">The sequence shown here is derived from an EMBL/GenBank/DDBJ whole genome shotgun (WGS) entry which is preliminary data.</text>
</comment>
<organism evidence="2 3">
    <name type="scientific">Seongchinamella unica</name>
    <dbReference type="NCBI Taxonomy" id="2547392"/>
    <lineage>
        <taxon>Bacteria</taxon>
        <taxon>Pseudomonadati</taxon>
        <taxon>Pseudomonadota</taxon>
        <taxon>Gammaproteobacteria</taxon>
        <taxon>Cellvibrionales</taxon>
        <taxon>Halieaceae</taxon>
        <taxon>Seongchinamella</taxon>
    </lineage>
</organism>
<dbReference type="Gene3D" id="3.30.870.10">
    <property type="entry name" value="Endonuclease Chain A"/>
    <property type="match status" value="2"/>
</dbReference>
<gene>
    <name evidence="2" type="ORF">E2F43_14630</name>
</gene>
<dbReference type="PANTHER" id="PTHR21248:SF12">
    <property type="entry name" value="CARDIOLIPIN SYNTHASE C"/>
    <property type="match status" value="1"/>
</dbReference>
<dbReference type="OrthoDB" id="9814092at2"/>
<keyword evidence="3" id="KW-1185">Reference proteome</keyword>
<evidence type="ECO:0000313" key="3">
    <source>
        <dbReference type="Proteomes" id="UP000295554"/>
    </source>
</evidence>
<dbReference type="SUPFAM" id="SSF56024">
    <property type="entry name" value="Phospholipase D/nuclease"/>
    <property type="match status" value="2"/>
</dbReference>
<dbReference type="PANTHER" id="PTHR21248">
    <property type="entry name" value="CARDIOLIPIN SYNTHASE"/>
    <property type="match status" value="1"/>
</dbReference>
<dbReference type="EMBL" id="SMSE01000003">
    <property type="protein sequence ID" value="TDG12796.1"/>
    <property type="molecule type" value="Genomic_DNA"/>
</dbReference>
<protein>
    <submittedName>
        <fullName evidence="2">Phospholipase D family protein</fullName>
    </submittedName>
</protein>
<sequence length="536" mass="59262">MWSISPCQSGERTDGEPMAGRNSYSQWLWWLLPVAGLAIILATCSPEQLDITSVESMSLEPPPTAPLAAASHRWREHNNADSGFHSIPEGRVALGTRLQLIDAAQSSIDAQYFLMKEDKAGYLFASSLLAAADRGVRVRFLLDDIYTTVKDASLVLLDTHPNIEVRLFNPIERGGFYWAKYLLQFERTNRRMHNKTLIVDQYAGIIGGRNIADEYFDLRAGSGFIDFDLFLLGDAASATTAGFDQFWNHPLSMPISAYLQRVPEALLRKVRDRASAAMATATGEHYDAIRSAGLLDEVLNDQLPLVPGEAAAVTDSPEKLLAPPDKEQQILVNRLKEVIVGAREEVLISTPYLIPGPSGVEFFRDLVARGMRVVILTNSLASNNHVAAHGAYQRYRESLLDAGVELFEVRATAADVYYEFGALRSGGEGRVNLHTKAIVIDRRWVLAGSLNLDPRAVNLNTEFGLLIDSPPLADELAARFEQRLQGTAYQLQHQHGQLQWTAVIGDETVTLTKEPDASLWRRVVATLSTLLPESQL</sequence>
<dbReference type="CDD" id="cd09113">
    <property type="entry name" value="PLDc_ymdC_like_2"/>
    <property type="match status" value="1"/>
</dbReference>
<dbReference type="Proteomes" id="UP000295554">
    <property type="component" value="Unassembled WGS sequence"/>
</dbReference>
<accession>A0A4R5LQV0</accession>
<evidence type="ECO:0000313" key="2">
    <source>
        <dbReference type="EMBL" id="TDG12796.1"/>
    </source>
</evidence>
<dbReference type="SMART" id="SM00155">
    <property type="entry name" value="PLDc"/>
    <property type="match status" value="2"/>
</dbReference>
<proteinExistence type="predicted"/>
<feature type="domain" description="PLD phosphodiesterase" evidence="1">
    <location>
        <begin position="429"/>
        <end position="456"/>
    </location>
</feature>
<dbReference type="InterPro" id="IPR025202">
    <property type="entry name" value="PLD-like_dom"/>
</dbReference>
<feature type="domain" description="PLD phosphodiesterase" evidence="1">
    <location>
        <begin position="188"/>
        <end position="215"/>
    </location>
</feature>
<dbReference type="AlphaFoldDB" id="A0A4R5LQV0"/>
<dbReference type="CDD" id="cd09111">
    <property type="entry name" value="PLDc_ymdC_like_1"/>
    <property type="match status" value="1"/>
</dbReference>
<dbReference type="Pfam" id="PF13091">
    <property type="entry name" value="PLDc_2"/>
    <property type="match status" value="2"/>
</dbReference>
<evidence type="ECO:0000259" key="1">
    <source>
        <dbReference type="PROSITE" id="PS50035"/>
    </source>
</evidence>
<dbReference type="GO" id="GO:0030572">
    <property type="term" value="F:phosphatidyltransferase activity"/>
    <property type="evidence" value="ECO:0007669"/>
    <property type="project" value="UniProtKB-ARBA"/>
</dbReference>
<dbReference type="InterPro" id="IPR001736">
    <property type="entry name" value="PLipase_D/transphosphatidylase"/>
</dbReference>
<reference evidence="2 3" key="1">
    <citation type="submission" date="2019-03" db="EMBL/GenBank/DDBJ databases">
        <title>Seongchinamella monodicae gen. nov., sp. nov., a novel member of the Gammaproteobacteria isolated from a tidal mudflat of beach.</title>
        <authorList>
            <person name="Yang H.G."/>
            <person name="Kang J.W."/>
            <person name="Lee S.D."/>
        </authorList>
    </citation>
    <scope>NUCLEOTIDE SEQUENCE [LARGE SCALE GENOMIC DNA]</scope>
    <source>
        <strain evidence="2 3">GH4-78</strain>
    </source>
</reference>
<dbReference type="PROSITE" id="PS50035">
    <property type="entry name" value="PLD"/>
    <property type="match status" value="2"/>
</dbReference>
<dbReference type="GO" id="GO:0032049">
    <property type="term" value="P:cardiolipin biosynthetic process"/>
    <property type="evidence" value="ECO:0007669"/>
    <property type="project" value="UniProtKB-ARBA"/>
</dbReference>